<feature type="compositionally biased region" description="Polar residues" evidence="1">
    <location>
        <begin position="98"/>
        <end position="113"/>
    </location>
</feature>
<evidence type="ECO:0000256" key="1">
    <source>
        <dbReference type="SAM" id="MobiDB-lite"/>
    </source>
</evidence>
<dbReference type="Proteomes" id="UP000314987">
    <property type="component" value="Unassembled WGS sequence"/>
</dbReference>
<dbReference type="GeneTree" id="ENSGT01020000234420"/>
<feature type="compositionally biased region" description="Basic and acidic residues" evidence="1">
    <location>
        <begin position="116"/>
        <end position="125"/>
    </location>
</feature>
<evidence type="ECO:0000313" key="2">
    <source>
        <dbReference type="Ensembl" id="ENSVURP00010014392.1"/>
    </source>
</evidence>
<reference evidence="3" key="1">
    <citation type="submission" date="2018-12" db="EMBL/GenBank/DDBJ databases">
        <authorList>
            <person name="Yazar S."/>
        </authorList>
    </citation>
    <scope>NUCLEOTIDE SEQUENCE [LARGE SCALE GENOMIC DNA]</scope>
</reference>
<feature type="region of interest" description="Disordered" evidence="1">
    <location>
        <begin position="96"/>
        <end position="125"/>
    </location>
</feature>
<dbReference type="AlphaFoldDB" id="A0A4X2KZE6"/>
<keyword evidence="3" id="KW-1185">Reference proteome</keyword>
<protein>
    <submittedName>
        <fullName evidence="2">Uncharacterized protein</fullName>
    </submittedName>
</protein>
<dbReference type="Ensembl" id="ENSVURT00010016381.1">
    <property type="protein sequence ID" value="ENSVURP00010014392.1"/>
    <property type="gene ID" value="ENSVURG00010011064.1"/>
</dbReference>
<organism evidence="2 3">
    <name type="scientific">Vombatus ursinus</name>
    <name type="common">Common wombat</name>
    <dbReference type="NCBI Taxonomy" id="29139"/>
    <lineage>
        <taxon>Eukaryota</taxon>
        <taxon>Metazoa</taxon>
        <taxon>Chordata</taxon>
        <taxon>Craniata</taxon>
        <taxon>Vertebrata</taxon>
        <taxon>Euteleostomi</taxon>
        <taxon>Mammalia</taxon>
        <taxon>Metatheria</taxon>
        <taxon>Diprotodontia</taxon>
        <taxon>Vombatidae</taxon>
        <taxon>Vombatus</taxon>
    </lineage>
</organism>
<accession>A0A4X2KZE6</accession>
<proteinExistence type="predicted"/>
<sequence length="125" mass="12924">MLEKPSTVPVALPCASCVWNTSLGLGLGWSSRGRGRALPVLRATRSPSISLDASLGPAFFLPRSPSGILAGQGARLGGEGCLTGNQEVPLSDTRCVSWAQSPDPSEPAFSQSRRNGKSEEASSAV</sequence>
<name>A0A4X2KZE6_VOMUR</name>
<reference evidence="2" key="2">
    <citation type="submission" date="2025-08" db="UniProtKB">
        <authorList>
            <consortium name="Ensembl"/>
        </authorList>
    </citation>
    <scope>IDENTIFICATION</scope>
</reference>
<reference evidence="2" key="3">
    <citation type="submission" date="2025-09" db="UniProtKB">
        <authorList>
            <consortium name="Ensembl"/>
        </authorList>
    </citation>
    <scope>IDENTIFICATION</scope>
</reference>
<evidence type="ECO:0000313" key="3">
    <source>
        <dbReference type="Proteomes" id="UP000314987"/>
    </source>
</evidence>